<protein>
    <submittedName>
        <fullName evidence="6">Amidase</fullName>
    </submittedName>
</protein>
<dbReference type="SUPFAM" id="SSF75304">
    <property type="entry name" value="Amidase signature (AS) enzymes"/>
    <property type="match status" value="1"/>
</dbReference>
<dbReference type="GeneID" id="28767137"/>
<dbReference type="PIRSF" id="PIRSF001221">
    <property type="entry name" value="Amidase_fungi"/>
    <property type="match status" value="1"/>
</dbReference>
<comment type="similarity">
    <text evidence="1">Belongs to the amidase family.</text>
</comment>
<dbReference type="Proteomes" id="UP000077069">
    <property type="component" value="Unassembled WGS sequence"/>
</dbReference>
<dbReference type="Pfam" id="PF01425">
    <property type="entry name" value="Amidase"/>
    <property type="match status" value="1"/>
</dbReference>
<organism evidence="6 7">
    <name type="scientific">Paraphaeosphaeria sporulosa</name>
    <dbReference type="NCBI Taxonomy" id="1460663"/>
    <lineage>
        <taxon>Eukaryota</taxon>
        <taxon>Fungi</taxon>
        <taxon>Dikarya</taxon>
        <taxon>Ascomycota</taxon>
        <taxon>Pezizomycotina</taxon>
        <taxon>Dothideomycetes</taxon>
        <taxon>Pleosporomycetidae</taxon>
        <taxon>Pleosporales</taxon>
        <taxon>Massarineae</taxon>
        <taxon>Didymosphaeriaceae</taxon>
        <taxon>Paraphaeosphaeria</taxon>
    </lineage>
</organism>
<evidence type="ECO:0000259" key="5">
    <source>
        <dbReference type="Pfam" id="PF01425"/>
    </source>
</evidence>
<accession>A0A177C4P4</accession>
<dbReference type="InParanoid" id="A0A177C4P4"/>
<dbReference type="AlphaFoldDB" id="A0A177C4P4"/>
<dbReference type="OrthoDB" id="6428749at2759"/>
<evidence type="ECO:0000256" key="3">
    <source>
        <dbReference type="PIRSR" id="PIRSR001221-1"/>
    </source>
</evidence>
<evidence type="ECO:0000256" key="2">
    <source>
        <dbReference type="ARBA" id="ARBA00022801"/>
    </source>
</evidence>
<gene>
    <name evidence="6" type="ORF">CC84DRAFT_1228804</name>
</gene>
<dbReference type="EMBL" id="KV441557">
    <property type="protein sequence ID" value="OAG01640.1"/>
    <property type="molecule type" value="Genomic_DNA"/>
</dbReference>
<keyword evidence="7" id="KW-1185">Reference proteome</keyword>
<feature type="binding site" evidence="4">
    <location>
        <position position="191"/>
    </location>
    <ligand>
        <name>substrate</name>
    </ligand>
</feature>
<dbReference type="PANTHER" id="PTHR46072">
    <property type="entry name" value="AMIDASE-RELATED-RELATED"/>
    <property type="match status" value="1"/>
</dbReference>
<feature type="binding site" evidence="4">
    <location>
        <position position="217"/>
    </location>
    <ligand>
        <name>substrate</name>
    </ligand>
</feature>
<keyword evidence="2" id="KW-0378">Hydrolase</keyword>
<feature type="active site" description="Charge relay system" evidence="3">
    <location>
        <position position="217"/>
    </location>
</feature>
<feature type="active site" description="Charge relay system" evidence="3">
    <location>
        <position position="141"/>
    </location>
</feature>
<dbReference type="RefSeq" id="XP_018032005.1">
    <property type="nucleotide sequence ID" value="XM_018183651.1"/>
</dbReference>
<evidence type="ECO:0000313" key="7">
    <source>
        <dbReference type="Proteomes" id="UP000077069"/>
    </source>
</evidence>
<feature type="binding site" evidence="4">
    <location>
        <begin position="238"/>
        <end position="241"/>
    </location>
    <ligand>
        <name>substrate</name>
    </ligand>
</feature>
<evidence type="ECO:0000313" key="6">
    <source>
        <dbReference type="EMBL" id="OAG01640.1"/>
    </source>
</evidence>
<dbReference type="STRING" id="1460663.A0A177C4P4"/>
<evidence type="ECO:0000256" key="4">
    <source>
        <dbReference type="PIRSR" id="PIRSR001221-2"/>
    </source>
</evidence>
<evidence type="ECO:0000256" key="1">
    <source>
        <dbReference type="ARBA" id="ARBA00009199"/>
    </source>
</evidence>
<dbReference type="InterPro" id="IPR036928">
    <property type="entry name" value="AS_sf"/>
</dbReference>
<dbReference type="GO" id="GO:0016787">
    <property type="term" value="F:hydrolase activity"/>
    <property type="evidence" value="ECO:0007669"/>
    <property type="project" value="UniProtKB-KW"/>
</dbReference>
<dbReference type="Gene3D" id="3.90.1300.10">
    <property type="entry name" value="Amidase signature (AS) domain"/>
    <property type="match status" value="1"/>
</dbReference>
<reference evidence="6 7" key="1">
    <citation type="submission" date="2016-05" db="EMBL/GenBank/DDBJ databases">
        <title>Comparative analysis of secretome profiles of manganese(II)-oxidizing ascomycete fungi.</title>
        <authorList>
            <consortium name="DOE Joint Genome Institute"/>
            <person name="Zeiner C.A."/>
            <person name="Purvine S.O."/>
            <person name="Zink E.M."/>
            <person name="Wu S."/>
            <person name="Pasa-Tolic L."/>
            <person name="Chaput D.L."/>
            <person name="Haridas S."/>
            <person name="Grigoriev I.V."/>
            <person name="Santelli C.M."/>
            <person name="Hansel C.M."/>
        </authorList>
    </citation>
    <scope>NUCLEOTIDE SEQUENCE [LARGE SCALE GENOMIC DNA]</scope>
    <source>
        <strain evidence="6 7">AP3s5-JAC2a</strain>
    </source>
</reference>
<feature type="active site" description="Acyl-ester intermediate" evidence="3">
    <location>
        <position position="241"/>
    </location>
</feature>
<sequence length="544" mass="59666">MSEMPIADWQGLAASKREANFKKIPEKWRLSESLTSQFAETSAISVIDVPATCGLLTPRELDLTSNHDATALVELMTSGKATSVEVTTAFCKRAAIAQQCVNCLTEIFFEEAIARARECDDYLRKNGRPMGPLHGLPISLKDSFNVRGTQATIGYISFLSRPPATSDSNLVTLLSDNGAVYYCKTNLPQTMMTADSHNNVFGRTLNPHNLSLTAGGSTGGEGALLAMRGSVLGLATDVAGSCRIPALCCGLTSFKPSAGRVPFGGGVPPGRLGSPGSIIPVIGPIGHSIRDAELTMRTICNSNTWVFDENVLGVPWRSVQLPTRPLRFGLIRGIPKRPLHPPIARGLHSCTTKLKSKGHQIILLDDKVPDIWDSAILAWKFFLLDPRKTPMSYLQQAGEPLVPSIGRTMVKELREFEPSLDGLWDMNLERFKILHAWHKVMVENELDAVLMPGNSATAVAHDTYGLTPFTVLQNLLNYPSGILPHLRAEEELDRQFFKRDAAYEPPYEPKTFEGLPAHVQVMGKPMQDEELMEILRVVEKTLAE</sequence>
<feature type="domain" description="Amidase" evidence="5">
    <location>
        <begin position="85"/>
        <end position="531"/>
    </location>
</feature>
<dbReference type="InterPro" id="IPR023631">
    <property type="entry name" value="Amidase_dom"/>
</dbReference>
<proteinExistence type="inferred from homology"/>
<name>A0A177C4P4_9PLEO</name>
<dbReference type="PANTHER" id="PTHR46072:SF5">
    <property type="entry name" value="GENERAL AMIDASE-C"/>
    <property type="match status" value="1"/>
</dbReference>